<feature type="compositionally biased region" description="Pro residues" evidence="1">
    <location>
        <begin position="635"/>
        <end position="645"/>
    </location>
</feature>
<dbReference type="RefSeq" id="XP_019915830.1">
    <property type="nucleotide sequence ID" value="XM_020060462.1"/>
</dbReference>
<dbReference type="VEuPathDB" id="PlasmoDB:PCOAH_00036710"/>
<evidence type="ECO:0000256" key="1">
    <source>
        <dbReference type="SAM" id="MobiDB-lite"/>
    </source>
</evidence>
<evidence type="ECO:0000259" key="2">
    <source>
        <dbReference type="Pfam" id="PF12878"/>
    </source>
</evidence>
<feature type="domain" description="Schizont-infected cell agglutination extracellular beta" evidence="2">
    <location>
        <begin position="2"/>
        <end position="129"/>
    </location>
</feature>
<evidence type="ECO:0000313" key="4">
    <source>
        <dbReference type="Proteomes" id="UP000092716"/>
    </source>
</evidence>
<gene>
    <name evidence="3" type="ORF">PCOAH_00036710</name>
</gene>
<evidence type="ECO:0000313" key="3">
    <source>
        <dbReference type="EMBL" id="ANQ09135.1"/>
    </source>
</evidence>
<feature type="region of interest" description="Disordered" evidence="1">
    <location>
        <begin position="616"/>
        <end position="675"/>
    </location>
</feature>
<dbReference type="EMBL" id="CP016249">
    <property type="protein sequence ID" value="ANQ09135.1"/>
    <property type="molecule type" value="Genomic_DNA"/>
</dbReference>
<dbReference type="InterPro" id="IPR024285">
    <property type="entry name" value="SICA_extracell_b"/>
</dbReference>
<dbReference type="KEGG" id="pcot:PCOAH_00036710"/>
<sequence>MKEILKDLSNAIANGSALQDDPCKNIEEKDDAADGPNKRACQYIVKGLKHIYGIEGNPQGTAHPDHKKNDKIFEQTMACLILNEYGKLLGEKSCIDEKTIVQAFTAAAKLHTTECKSAENKCNQCNWDKCTNLKSGKGDTQRQKIKDELEKNEDIQKTFTTIHNSSSLCNRVQCVWKKWFPNRGMQETNTTYIGIFWDKDVNNQLKNLSGGMLKQKPDVDKECNSIPGLDNRNKEACKLIIAGLKHIYEIERGTLQPEKKDDEKEKRKIDDNLIFHRTASCVLLNVFADRMIDQTKGQLCPITEEEIKKMFDNGNTQRDNWCKGKNANGGKMECEVCERVPNISCEIGNKKEYNVKNKMDEMFSDKGKNVEAQNVLTTVNSINNALCNRANCVTINWFKDRKISDRDKQDWCTYWDTDFKKRLMELSKDMTNNSKTMGDVCKGIKEGSSTNPQAEEKACQFIVRGLEHIYKINKCKVTEKDPTKIEKEEKKAVHNVQFEQVMKCILLNEYANKITQKCPAVQEDKISEMFEKGNAMMVEWCKDKGPNGKSDCVPCERDKNYKDCTLNVDNDLWNKKQINGKVCEEDKGNLMKKVEELFQNNDANIEKAMKAATDICTTPPSLQPRARSEGDQEPASPPEPGPPDAAGPQSPGSSGPGAQQPQAPHSPGKNKKKKN</sequence>
<dbReference type="OrthoDB" id="10663865at2759"/>
<feature type="domain" description="Schizont-infected cell agglutination extracellular beta" evidence="2">
    <location>
        <begin position="167"/>
        <end position="340"/>
    </location>
</feature>
<proteinExistence type="predicted"/>
<dbReference type="GeneID" id="30910402"/>
<organism evidence="3 4">
    <name type="scientific">Plasmodium coatneyi</name>
    <dbReference type="NCBI Taxonomy" id="208452"/>
    <lineage>
        <taxon>Eukaryota</taxon>
        <taxon>Sar</taxon>
        <taxon>Alveolata</taxon>
        <taxon>Apicomplexa</taxon>
        <taxon>Aconoidasida</taxon>
        <taxon>Haemosporida</taxon>
        <taxon>Plasmodiidae</taxon>
        <taxon>Plasmodium</taxon>
    </lineage>
</organism>
<protein>
    <submittedName>
        <fullName evidence="3">SICA antigen</fullName>
    </submittedName>
</protein>
<keyword evidence="4" id="KW-1185">Reference proteome</keyword>
<reference evidence="4" key="1">
    <citation type="submission" date="2016-06" db="EMBL/GenBank/DDBJ databases">
        <title>First high quality genome sequence of Plasmodium coatneyi using continuous long reads from single molecule, real-time sequencing.</title>
        <authorList>
            <person name="Chien J.-T."/>
            <person name="Pakala S.B."/>
            <person name="Geraldo J.A."/>
            <person name="Lapp S.A."/>
            <person name="Barnwell J.W."/>
            <person name="Kissinger J.C."/>
            <person name="Galinski M.R."/>
            <person name="Humphrey J.C."/>
        </authorList>
    </citation>
    <scope>NUCLEOTIDE SEQUENCE [LARGE SCALE GENOMIC DNA]</scope>
    <source>
        <strain evidence="4">Hackeri</strain>
    </source>
</reference>
<feature type="domain" description="Schizont-infected cell agglutination extracellular beta" evidence="2">
    <location>
        <begin position="386"/>
        <end position="565"/>
    </location>
</feature>
<accession>A0A1B1E2I2</accession>
<name>A0A1B1E2I2_9APIC</name>
<dbReference type="Pfam" id="PF12878">
    <property type="entry name" value="SICA_beta"/>
    <property type="match status" value="3"/>
</dbReference>
<dbReference type="Proteomes" id="UP000092716">
    <property type="component" value="Chromosome 11"/>
</dbReference>
<feature type="compositionally biased region" description="Low complexity" evidence="1">
    <location>
        <begin position="646"/>
        <end position="667"/>
    </location>
</feature>
<dbReference type="AlphaFoldDB" id="A0A1B1E2I2"/>